<keyword evidence="3" id="KW-0378">Hydrolase</keyword>
<dbReference type="AlphaFoldDB" id="A0A6A6UUZ7"/>
<dbReference type="OrthoDB" id="3257981at2759"/>
<reference evidence="3" key="1">
    <citation type="journal article" date="2020" name="Stud. Mycol.">
        <title>101 Dothideomycetes genomes: a test case for predicting lifestyles and emergence of pathogens.</title>
        <authorList>
            <person name="Haridas S."/>
            <person name="Albert R."/>
            <person name="Binder M."/>
            <person name="Bloem J."/>
            <person name="Labutti K."/>
            <person name="Salamov A."/>
            <person name="Andreopoulos B."/>
            <person name="Baker S."/>
            <person name="Barry K."/>
            <person name="Bills G."/>
            <person name="Bluhm B."/>
            <person name="Cannon C."/>
            <person name="Castanera R."/>
            <person name="Culley D."/>
            <person name="Daum C."/>
            <person name="Ezra D."/>
            <person name="Gonzalez J."/>
            <person name="Henrissat B."/>
            <person name="Kuo A."/>
            <person name="Liang C."/>
            <person name="Lipzen A."/>
            <person name="Lutzoni F."/>
            <person name="Magnuson J."/>
            <person name="Mondo S."/>
            <person name="Nolan M."/>
            <person name="Ohm R."/>
            <person name="Pangilinan J."/>
            <person name="Park H.-J."/>
            <person name="Ramirez L."/>
            <person name="Alfaro M."/>
            <person name="Sun H."/>
            <person name="Tritt A."/>
            <person name="Yoshinaga Y."/>
            <person name="Zwiers L.-H."/>
            <person name="Turgeon B."/>
            <person name="Goodwin S."/>
            <person name="Spatafora J."/>
            <person name="Crous P."/>
            <person name="Grigoriev I."/>
        </authorList>
    </citation>
    <scope>NUCLEOTIDE SEQUENCE</scope>
    <source>
        <strain evidence="3">CBS 119925</strain>
    </source>
</reference>
<organism evidence="3 4">
    <name type="scientific">Sporormia fimetaria CBS 119925</name>
    <dbReference type="NCBI Taxonomy" id="1340428"/>
    <lineage>
        <taxon>Eukaryota</taxon>
        <taxon>Fungi</taxon>
        <taxon>Dikarya</taxon>
        <taxon>Ascomycota</taxon>
        <taxon>Pezizomycotina</taxon>
        <taxon>Dothideomycetes</taxon>
        <taxon>Pleosporomycetidae</taxon>
        <taxon>Pleosporales</taxon>
        <taxon>Sporormiaceae</taxon>
        <taxon>Sporormia</taxon>
    </lineage>
</organism>
<feature type="signal peptide" evidence="2">
    <location>
        <begin position="1"/>
        <end position="18"/>
    </location>
</feature>
<evidence type="ECO:0000313" key="3">
    <source>
        <dbReference type="EMBL" id="KAF2742092.1"/>
    </source>
</evidence>
<accession>A0A6A6UUZ7</accession>
<dbReference type="Pfam" id="PF03659">
    <property type="entry name" value="Glyco_hydro_71"/>
    <property type="match status" value="1"/>
</dbReference>
<dbReference type="GO" id="GO:0051118">
    <property type="term" value="F:glucan endo-1,3-alpha-glucosidase activity"/>
    <property type="evidence" value="ECO:0007669"/>
    <property type="project" value="InterPro"/>
</dbReference>
<feature type="compositionally biased region" description="Low complexity" evidence="1">
    <location>
        <begin position="482"/>
        <end position="517"/>
    </location>
</feature>
<proteinExistence type="predicted"/>
<protein>
    <submittedName>
        <fullName evidence="3">Glycoside hydrolase family 71 protein</fullName>
    </submittedName>
</protein>
<feature type="region of interest" description="Disordered" evidence="1">
    <location>
        <begin position="462"/>
        <end position="521"/>
    </location>
</feature>
<dbReference type="InterPro" id="IPR005197">
    <property type="entry name" value="Glyco_hydro_71"/>
</dbReference>
<dbReference type="EMBL" id="MU006615">
    <property type="protein sequence ID" value="KAF2742092.1"/>
    <property type="molecule type" value="Genomic_DNA"/>
</dbReference>
<dbReference type="CDD" id="cd11577">
    <property type="entry name" value="GH71"/>
    <property type="match status" value="1"/>
</dbReference>
<dbReference type="Proteomes" id="UP000799440">
    <property type="component" value="Unassembled WGS sequence"/>
</dbReference>
<name>A0A6A6UUZ7_9PLEO</name>
<evidence type="ECO:0000313" key="4">
    <source>
        <dbReference type="Proteomes" id="UP000799440"/>
    </source>
</evidence>
<keyword evidence="4" id="KW-1185">Reference proteome</keyword>
<evidence type="ECO:0000256" key="2">
    <source>
        <dbReference type="SAM" id="SignalP"/>
    </source>
</evidence>
<evidence type="ECO:0000256" key="1">
    <source>
        <dbReference type="SAM" id="MobiDB-lite"/>
    </source>
</evidence>
<gene>
    <name evidence="3" type="ORF">M011DRAFT_294931</name>
</gene>
<dbReference type="Gene3D" id="3.20.20.80">
    <property type="entry name" value="Glycosidases"/>
    <property type="match status" value="1"/>
</dbReference>
<keyword evidence="2" id="KW-0732">Signal</keyword>
<sequence>MLRKLVFAALQFAALCHASPFQESLVERQNGGRLVFAHFMMGIVPNRRSASDYDADMLAAKAAGIDAFALNIGTDTYNQEQLNYAYESAANNNMKAFISFDFHYWKTSDTAAIGYLIKTYGSKPGQLKVDNKVFVSSFLGDGINVAQVRQAAGMDIYFAPNWVPTGDRNAVDGALNWAAWDNDCAGRAPKPGRNCTVESGDAAYTNWLAGKGYIAPVSPWFFTHFGNEVSYPKNFMFPGDLLWFDRWNQMLQLSPRFIEILTWNDYGESHYVGPLSSKHTDDGNSKWVNDMPHTGFLDMAKPYIAAYKAGQTSAASYVTQDKLVYWYKPTLKTLNCDSTDTVGARPDGYDTLEDAVFVVAMLKQAGRVTATSGSNSRGFDAPAGISAWKVPMGVGKQTFKLERSGQQVLSVTSLRDVSNTCPCGLYNYNAYVGTVPAGPNDALQPEGLTNFKNGLKVACDARPSITSTPPAASSTPTPPPTSRTSSTTSTRSSSPSATSKTSSTPPVVTTTPTPTTTGRAGCTITITESKQIFPTNCLKSGEIWGGSPNGAPDCCDGARPCCRL</sequence>
<feature type="compositionally biased region" description="Low complexity" evidence="1">
    <location>
        <begin position="462"/>
        <end position="475"/>
    </location>
</feature>
<feature type="chain" id="PRO_5025488393" evidence="2">
    <location>
        <begin position="19"/>
        <end position="564"/>
    </location>
</feature>